<keyword evidence="8" id="KW-1185">Reference proteome</keyword>
<dbReference type="Proteomes" id="UP000820669">
    <property type="component" value="Unassembled WGS sequence"/>
</dbReference>
<reference evidence="7 8" key="1">
    <citation type="submission" date="2020-04" db="EMBL/GenBank/DDBJ databases">
        <authorList>
            <person name="Klaysubun C."/>
            <person name="Duangmal K."/>
            <person name="Lipun K."/>
        </authorList>
    </citation>
    <scope>NUCLEOTIDE SEQUENCE [LARGE SCALE GENOMIC DNA]</scope>
    <source>
        <strain evidence="7 8">K10HN5</strain>
    </source>
</reference>
<dbReference type="InterPro" id="IPR051316">
    <property type="entry name" value="Zinc-reg_GTPase_activator"/>
</dbReference>
<sequence length="336" mass="36085">MKGRKIPVVVLAGFLGSGKTTLLNHLLANSLDVRIGVVVNDFGSIGIDAMLVGGQADAMVSLGNGCLCCAVGEDGVAPLLDRLAHPDAAIDVIVIEASGIADPGTLVQLVLSCENPRLRFGGLVEVVDAAEFEATRKRHPELDRHVGLADLVVLNKADRVDAAALWRVRRLCRAANDRAPVVPTSHGVVDPRLLFDIGVVAGRQMMLGQATDHDGDHSGHLHAAYDSVGISIEQPLDPRLLVGFLDARPTGVYRIKGFVHFGVPGPRQRFTLHAVGRYLRFDRSSWARGEPRQTQLVLIGSGVERDRIDAAVRACVRSGKPDPDDMLAVLRYTFDG</sequence>
<evidence type="ECO:0000256" key="5">
    <source>
        <dbReference type="ARBA" id="ARBA00049117"/>
    </source>
</evidence>
<feature type="domain" description="CobW C-terminal" evidence="6">
    <location>
        <begin position="225"/>
        <end position="316"/>
    </location>
</feature>
<keyword evidence="2" id="KW-0378">Hydrolase</keyword>
<keyword evidence="3" id="KW-0143">Chaperone</keyword>
<protein>
    <submittedName>
        <fullName evidence="7">GTP-binding protein</fullName>
    </submittedName>
</protein>
<dbReference type="CDD" id="cd03112">
    <property type="entry name" value="CobW-like"/>
    <property type="match status" value="1"/>
</dbReference>
<evidence type="ECO:0000259" key="6">
    <source>
        <dbReference type="SMART" id="SM00833"/>
    </source>
</evidence>
<organism evidence="7 8">
    <name type="scientific">Pseudonocardia acidicola</name>
    <dbReference type="NCBI Taxonomy" id="2724939"/>
    <lineage>
        <taxon>Bacteria</taxon>
        <taxon>Bacillati</taxon>
        <taxon>Actinomycetota</taxon>
        <taxon>Actinomycetes</taxon>
        <taxon>Pseudonocardiales</taxon>
        <taxon>Pseudonocardiaceae</taxon>
        <taxon>Pseudonocardia</taxon>
    </lineage>
</organism>
<dbReference type="Gene3D" id="3.30.1220.10">
    <property type="entry name" value="CobW-like, C-terminal domain"/>
    <property type="match status" value="1"/>
</dbReference>
<evidence type="ECO:0000256" key="3">
    <source>
        <dbReference type="ARBA" id="ARBA00023186"/>
    </source>
</evidence>
<proteinExistence type="inferred from homology"/>
<dbReference type="SUPFAM" id="SSF90002">
    <property type="entry name" value="Hypothetical protein YjiA, C-terminal domain"/>
    <property type="match status" value="1"/>
</dbReference>
<dbReference type="InterPro" id="IPR036627">
    <property type="entry name" value="CobW-likC_sf"/>
</dbReference>
<evidence type="ECO:0000313" key="7">
    <source>
        <dbReference type="EMBL" id="NMI01976.1"/>
    </source>
</evidence>
<dbReference type="RefSeq" id="WP_169385481.1">
    <property type="nucleotide sequence ID" value="NZ_JAAXLA010000112.1"/>
</dbReference>
<dbReference type="InterPro" id="IPR011629">
    <property type="entry name" value="CobW-like_C"/>
</dbReference>
<comment type="caution">
    <text evidence="7">The sequence shown here is derived from an EMBL/GenBank/DDBJ whole genome shotgun (WGS) entry which is preliminary data.</text>
</comment>
<dbReference type="InterPro" id="IPR003495">
    <property type="entry name" value="CobW/HypB/UreG_nucleotide-bd"/>
</dbReference>
<keyword evidence="1" id="KW-0547">Nucleotide-binding</keyword>
<dbReference type="Pfam" id="PF07683">
    <property type="entry name" value="CobW_C"/>
    <property type="match status" value="1"/>
</dbReference>
<evidence type="ECO:0000256" key="4">
    <source>
        <dbReference type="ARBA" id="ARBA00034320"/>
    </source>
</evidence>
<dbReference type="SMART" id="SM00833">
    <property type="entry name" value="CobW_C"/>
    <property type="match status" value="1"/>
</dbReference>
<dbReference type="Gene3D" id="3.40.50.300">
    <property type="entry name" value="P-loop containing nucleotide triphosphate hydrolases"/>
    <property type="match status" value="1"/>
</dbReference>
<accession>A0ABX1SKA4</accession>
<dbReference type="Pfam" id="PF02492">
    <property type="entry name" value="cobW"/>
    <property type="match status" value="1"/>
</dbReference>
<dbReference type="EMBL" id="JAAXLA010000112">
    <property type="protein sequence ID" value="NMI01976.1"/>
    <property type="molecule type" value="Genomic_DNA"/>
</dbReference>
<dbReference type="PANTHER" id="PTHR13748:SF62">
    <property type="entry name" value="COBW DOMAIN-CONTAINING PROTEIN"/>
    <property type="match status" value="1"/>
</dbReference>
<gene>
    <name evidence="7" type="ORF">HF526_32460</name>
</gene>
<evidence type="ECO:0000313" key="8">
    <source>
        <dbReference type="Proteomes" id="UP000820669"/>
    </source>
</evidence>
<dbReference type="InterPro" id="IPR027417">
    <property type="entry name" value="P-loop_NTPase"/>
</dbReference>
<evidence type="ECO:0000256" key="1">
    <source>
        <dbReference type="ARBA" id="ARBA00022741"/>
    </source>
</evidence>
<evidence type="ECO:0000256" key="2">
    <source>
        <dbReference type="ARBA" id="ARBA00022801"/>
    </source>
</evidence>
<dbReference type="SUPFAM" id="SSF52540">
    <property type="entry name" value="P-loop containing nucleoside triphosphate hydrolases"/>
    <property type="match status" value="1"/>
</dbReference>
<comment type="similarity">
    <text evidence="4">Belongs to the SIMIBI class G3E GTPase family. ZNG1 subfamily.</text>
</comment>
<dbReference type="PANTHER" id="PTHR13748">
    <property type="entry name" value="COBW-RELATED"/>
    <property type="match status" value="1"/>
</dbReference>
<comment type="catalytic activity">
    <reaction evidence="5">
        <text>GTP + H2O = GDP + phosphate + H(+)</text>
        <dbReference type="Rhea" id="RHEA:19669"/>
        <dbReference type="ChEBI" id="CHEBI:15377"/>
        <dbReference type="ChEBI" id="CHEBI:15378"/>
        <dbReference type="ChEBI" id="CHEBI:37565"/>
        <dbReference type="ChEBI" id="CHEBI:43474"/>
        <dbReference type="ChEBI" id="CHEBI:58189"/>
    </reaction>
    <physiologicalReaction direction="left-to-right" evidence="5">
        <dbReference type="Rhea" id="RHEA:19670"/>
    </physiologicalReaction>
</comment>
<name>A0ABX1SKA4_9PSEU</name>